<name>A0A433TVF9_ELYCH</name>
<organism evidence="3 4">
    <name type="scientific">Elysia chlorotica</name>
    <name type="common">Eastern emerald elysia</name>
    <name type="synonym">Sea slug</name>
    <dbReference type="NCBI Taxonomy" id="188477"/>
    <lineage>
        <taxon>Eukaryota</taxon>
        <taxon>Metazoa</taxon>
        <taxon>Spiralia</taxon>
        <taxon>Lophotrochozoa</taxon>
        <taxon>Mollusca</taxon>
        <taxon>Gastropoda</taxon>
        <taxon>Heterobranchia</taxon>
        <taxon>Euthyneura</taxon>
        <taxon>Panpulmonata</taxon>
        <taxon>Sacoglossa</taxon>
        <taxon>Placobranchoidea</taxon>
        <taxon>Plakobranchidae</taxon>
        <taxon>Elysia</taxon>
    </lineage>
</organism>
<feature type="transmembrane region" description="Helical" evidence="2">
    <location>
        <begin position="21"/>
        <end position="42"/>
    </location>
</feature>
<accession>A0A433TVF9</accession>
<keyword evidence="2" id="KW-0472">Membrane</keyword>
<evidence type="ECO:0000256" key="1">
    <source>
        <dbReference type="SAM" id="MobiDB-lite"/>
    </source>
</evidence>
<evidence type="ECO:0000313" key="4">
    <source>
        <dbReference type="Proteomes" id="UP000271974"/>
    </source>
</evidence>
<keyword evidence="2" id="KW-0812">Transmembrane</keyword>
<evidence type="ECO:0000256" key="2">
    <source>
        <dbReference type="SAM" id="Phobius"/>
    </source>
</evidence>
<dbReference type="EMBL" id="RQTK01000166">
    <property type="protein sequence ID" value="RUS85535.1"/>
    <property type="molecule type" value="Genomic_DNA"/>
</dbReference>
<feature type="region of interest" description="Disordered" evidence="1">
    <location>
        <begin position="585"/>
        <end position="643"/>
    </location>
</feature>
<evidence type="ECO:0000313" key="3">
    <source>
        <dbReference type="EMBL" id="RUS85535.1"/>
    </source>
</evidence>
<keyword evidence="2" id="KW-1133">Transmembrane helix</keyword>
<sequence length="643" mass="70745">MDDEIDAERPAWSSSAPLVQVLLPALCAGFVALVVTLLVCCLTRRASRARGKLPPTSIYSMDTSDDTSECGIYDVIDEVLTTRQSKAPCGLLASIIDCPLSPSATTTTLVPQGHKTESGFEFPPYRQTKARAPLYESAMQLRVSLEVGQTMTCWEDQMPSGIGWTDGKVMENSEEHDNPPICHDDGDYETLDRYWKIKSIKRSAKSPAVDGTVCKSNGLTNTENFASLDGLGVEKCNPRETLMCQLTVFNALSDGCYSAAGSTSSPLTVCLYAVEAVCQNKEDLLNTLQKSKLLVLPASEHSIEPATPKSGNILLFPVTGDTNQTYNQLCSRSEQDIDGKHGNQYAHIKNRELPALPLDSKPKLLRRSTSFQMAKPDELVKKRERTHRRRCSDFIPSDQRSAIAGQNVSLSAEELKRIFAKLGPLPPLPTANIQTANTPGQARTLSYDKHGTIPTTNRQIVNTPIYAKICSSDKRHTLPLARHTGTNHASPWYERPGTGTFEQREATRPDLSNYCLQGRGERTDTNIVTHNVFQTAIQGEYKNCNAPYSITNPSHPGVVYTAPNRATKTCAPFHVAGDFSLQMEEYTSESSDSESDLEDSSEPEIESEENIYFELEATTAVSEDSEEEDLSGITKLFGSDDYI</sequence>
<keyword evidence="4" id="KW-1185">Reference proteome</keyword>
<feature type="compositionally biased region" description="Acidic residues" evidence="1">
    <location>
        <begin position="591"/>
        <end position="611"/>
    </location>
</feature>
<gene>
    <name evidence="3" type="ORF">EGW08_006678</name>
</gene>
<protein>
    <submittedName>
        <fullName evidence="3">Uncharacterized protein</fullName>
    </submittedName>
</protein>
<reference evidence="3 4" key="1">
    <citation type="submission" date="2019-01" db="EMBL/GenBank/DDBJ databases">
        <title>A draft genome assembly of the solar-powered sea slug Elysia chlorotica.</title>
        <authorList>
            <person name="Cai H."/>
            <person name="Li Q."/>
            <person name="Fang X."/>
            <person name="Li J."/>
            <person name="Curtis N.E."/>
            <person name="Altenburger A."/>
            <person name="Shibata T."/>
            <person name="Feng M."/>
            <person name="Maeda T."/>
            <person name="Schwartz J.A."/>
            <person name="Shigenobu S."/>
            <person name="Lundholm N."/>
            <person name="Nishiyama T."/>
            <person name="Yang H."/>
            <person name="Hasebe M."/>
            <person name="Li S."/>
            <person name="Pierce S.K."/>
            <person name="Wang J."/>
        </authorList>
    </citation>
    <scope>NUCLEOTIDE SEQUENCE [LARGE SCALE GENOMIC DNA]</scope>
    <source>
        <strain evidence="3">EC2010</strain>
        <tissue evidence="3">Whole organism of an adult</tissue>
    </source>
</reference>
<proteinExistence type="predicted"/>
<comment type="caution">
    <text evidence="3">The sequence shown here is derived from an EMBL/GenBank/DDBJ whole genome shotgun (WGS) entry which is preliminary data.</text>
</comment>
<dbReference type="AlphaFoldDB" id="A0A433TVF9"/>
<dbReference type="Proteomes" id="UP000271974">
    <property type="component" value="Unassembled WGS sequence"/>
</dbReference>
<dbReference type="OrthoDB" id="6086062at2759"/>